<dbReference type="GO" id="GO:0005634">
    <property type="term" value="C:nucleus"/>
    <property type="evidence" value="ECO:0007669"/>
    <property type="project" value="UniProtKB-SubCell"/>
</dbReference>
<dbReference type="InterPro" id="IPR008251">
    <property type="entry name" value="Chromo_shadow_dom"/>
</dbReference>
<name>A0A3P6SMI9_LITSI</name>
<dbReference type="InterPro" id="IPR016197">
    <property type="entry name" value="Chromo-like_dom_sf"/>
</dbReference>
<dbReference type="CDD" id="cd00034">
    <property type="entry name" value="CSD"/>
    <property type="match status" value="1"/>
</dbReference>
<reference evidence="5 6" key="1">
    <citation type="submission" date="2018-08" db="EMBL/GenBank/DDBJ databases">
        <authorList>
            <person name="Laetsch R D."/>
            <person name="Stevens L."/>
            <person name="Kumar S."/>
            <person name="Blaxter L. M."/>
        </authorList>
    </citation>
    <scope>NUCLEOTIDE SEQUENCE [LARGE SCALE GENOMIC DNA]</scope>
</reference>
<feature type="compositionally biased region" description="Basic and acidic residues" evidence="3">
    <location>
        <begin position="117"/>
        <end position="129"/>
    </location>
</feature>
<evidence type="ECO:0000256" key="1">
    <source>
        <dbReference type="ARBA" id="ARBA00004123"/>
    </source>
</evidence>
<dbReference type="InterPro" id="IPR000953">
    <property type="entry name" value="Chromo/chromo_shadow_dom"/>
</dbReference>
<dbReference type="PROSITE" id="PS50013">
    <property type="entry name" value="CHROMO_2"/>
    <property type="match status" value="1"/>
</dbReference>
<protein>
    <recommendedName>
        <fullName evidence="4">Chromo domain-containing protein</fullName>
    </recommendedName>
</protein>
<dbReference type="InterPro" id="IPR051219">
    <property type="entry name" value="Heterochromatin_chromo-domain"/>
</dbReference>
<keyword evidence="6" id="KW-1185">Reference proteome</keyword>
<dbReference type="InterPro" id="IPR023780">
    <property type="entry name" value="Chromo_domain"/>
</dbReference>
<dbReference type="Proteomes" id="UP000277928">
    <property type="component" value="Unassembled WGS sequence"/>
</dbReference>
<dbReference type="PRINTS" id="PR00504">
    <property type="entry name" value="CHROMODOMAIN"/>
</dbReference>
<dbReference type="SUPFAM" id="SSF54160">
    <property type="entry name" value="Chromo domain-like"/>
    <property type="match status" value="2"/>
</dbReference>
<proteinExistence type="predicted"/>
<sequence>MTQVRNEDDDANNLRLTDQANVEPENLPNELLESDHVVQAECLPEACAREEGRITNSARVVVGNDCESIDINEENAKNGNKTNRHKRKMRNVSRETETISRITQEKSQSNDSGSGENQKEQAVDSDEKSGASGSSSDDCIESSDEEKEEEESNDEEYVVEKVLDKRYNRRKKRIEYLIKWAGYDDESENTWEAAENCKCAPDAIREYEESQKKSEKKYLLRSRTITEESVSSDDEEGLSKVLKRKTNEIKEEPYSEESTDDDIEEIQSKRSKVDCILGVKKEDNEVLAVVRFKDGHYDLISTRILVSKCPKKLVSYYEKSLKFVSS</sequence>
<dbReference type="STRING" id="42156.A0A3P6SMI9"/>
<feature type="compositionally biased region" description="Acidic residues" evidence="3">
    <location>
        <begin position="138"/>
        <end position="157"/>
    </location>
</feature>
<dbReference type="Pfam" id="PF00385">
    <property type="entry name" value="Chromo"/>
    <property type="match status" value="1"/>
</dbReference>
<feature type="compositionally biased region" description="Polar residues" evidence="3">
    <location>
        <begin position="99"/>
        <end position="116"/>
    </location>
</feature>
<dbReference type="SMART" id="SM00298">
    <property type="entry name" value="CHROMO"/>
    <property type="match status" value="1"/>
</dbReference>
<dbReference type="AlphaFoldDB" id="A0A3P6SMI9"/>
<dbReference type="Pfam" id="PF01393">
    <property type="entry name" value="Chromo_shadow"/>
    <property type="match status" value="1"/>
</dbReference>
<feature type="domain" description="Chromo" evidence="4">
    <location>
        <begin position="157"/>
        <end position="219"/>
    </location>
</feature>
<dbReference type="EMBL" id="UYRX01000071">
    <property type="protein sequence ID" value="VDK72529.1"/>
    <property type="molecule type" value="Genomic_DNA"/>
</dbReference>
<evidence type="ECO:0000256" key="2">
    <source>
        <dbReference type="ARBA" id="ARBA00023242"/>
    </source>
</evidence>
<dbReference type="OrthoDB" id="5863041at2759"/>
<dbReference type="OMA" id="THEQNCA"/>
<dbReference type="SMART" id="SM00300">
    <property type="entry name" value="ChSh"/>
    <property type="match status" value="1"/>
</dbReference>
<evidence type="ECO:0000313" key="5">
    <source>
        <dbReference type="EMBL" id="VDK72529.1"/>
    </source>
</evidence>
<feature type="region of interest" description="Disordered" evidence="3">
    <location>
        <begin position="1"/>
        <end position="22"/>
    </location>
</feature>
<dbReference type="Gene3D" id="2.40.50.40">
    <property type="match status" value="2"/>
</dbReference>
<evidence type="ECO:0000259" key="4">
    <source>
        <dbReference type="PROSITE" id="PS50013"/>
    </source>
</evidence>
<organism evidence="5 6">
    <name type="scientific">Litomosoides sigmodontis</name>
    <name type="common">Filarial nematode worm</name>
    <dbReference type="NCBI Taxonomy" id="42156"/>
    <lineage>
        <taxon>Eukaryota</taxon>
        <taxon>Metazoa</taxon>
        <taxon>Ecdysozoa</taxon>
        <taxon>Nematoda</taxon>
        <taxon>Chromadorea</taxon>
        <taxon>Rhabditida</taxon>
        <taxon>Spirurina</taxon>
        <taxon>Spiruromorpha</taxon>
        <taxon>Filarioidea</taxon>
        <taxon>Onchocercidae</taxon>
        <taxon>Litomosoides</taxon>
    </lineage>
</organism>
<comment type="subcellular location">
    <subcellularLocation>
        <location evidence="1">Nucleus</location>
    </subcellularLocation>
</comment>
<dbReference type="PANTHER" id="PTHR22812">
    <property type="entry name" value="CHROMOBOX PROTEIN"/>
    <property type="match status" value="1"/>
</dbReference>
<dbReference type="InterPro" id="IPR017984">
    <property type="entry name" value="Chromo_dom_subgr"/>
</dbReference>
<accession>A0A3P6SMI9</accession>
<evidence type="ECO:0000256" key="3">
    <source>
        <dbReference type="SAM" id="MobiDB-lite"/>
    </source>
</evidence>
<feature type="compositionally biased region" description="Basic residues" evidence="3">
    <location>
        <begin position="82"/>
        <end position="91"/>
    </location>
</feature>
<keyword evidence="2" id="KW-0539">Nucleus</keyword>
<feature type="region of interest" description="Disordered" evidence="3">
    <location>
        <begin position="65"/>
        <end position="162"/>
    </location>
</feature>
<evidence type="ECO:0000313" key="6">
    <source>
        <dbReference type="Proteomes" id="UP000277928"/>
    </source>
</evidence>
<dbReference type="CDD" id="cd00024">
    <property type="entry name" value="CD_CSD"/>
    <property type="match status" value="1"/>
</dbReference>
<gene>
    <name evidence="5" type="ORF">NLS_LOCUS1806</name>
</gene>